<name>A0A1G9XC73_9EURY</name>
<keyword evidence="3" id="KW-1185">Reference proteome</keyword>
<sequence length="179" mass="18595">MYVDPDPECREDGWGAARSTAVGATAALAVGGAYVATHGFAQYLTYTDALPAGELLQFAVIAAVFVAHEAVHAAAYATVGRCSWDEIRVEAGIEFGEGLDPVHHSVHPTRPVRRTAYWLCLAAPTLLLGLLPAAVGLATGSALATFVGIVGILLVGTDVDPAVTAWRHPERVAAPTPPS</sequence>
<dbReference type="STRING" id="996166.SAMN05192554_11041"/>
<dbReference type="Pfam" id="PF11667">
    <property type="entry name" value="DUF3267"/>
    <property type="match status" value="1"/>
</dbReference>
<protein>
    <submittedName>
        <fullName evidence="2">Putative zincin peptidase</fullName>
    </submittedName>
</protein>
<evidence type="ECO:0000313" key="2">
    <source>
        <dbReference type="EMBL" id="SDM94389.1"/>
    </source>
</evidence>
<gene>
    <name evidence="2" type="ORF">SAMN05192554_11041</name>
</gene>
<evidence type="ECO:0000256" key="1">
    <source>
        <dbReference type="SAM" id="Phobius"/>
    </source>
</evidence>
<dbReference type="Proteomes" id="UP000199370">
    <property type="component" value="Unassembled WGS sequence"/>
</dbReference>
<feature type="transmembrane region" description="Helical" evidence="1">
    <location>
        <begin position="116"/>
        <end position="135"/>
    </location>
</feature>
<accession>A0A1G9XC73</accession>
<evidence type="ECO:0000313" key="3">
    <source>
        <dbReference type="Proteomes" id="UP000199370"/>
    </source>
</evidence>
<feature type="transmembrane region" description="Helical" evidence="1">
    <location>
        <begin position="141"/>
        <end position="159"/>
    </location>
</feature>
<keyword evidence="1" id="KW-0472">Membrane</keyword>
<dbReference type="EMBL" id="FNIA01000010">
    <property type="protein sequence ID" value="SDM94389.1"/>
    <property type="molecule type" value="Genomic_DNA"/>
</dbReference>
<proteinExistence type="predicted"/>
<dbReference type="InterPro" id="IPR021683">
    <property type="entry name" value="DUF3267"/>
</dbReference>
<dbReference type="AlphaFoldDB" id="A0A1G9XC73"/>
<keyword evidence="1" id="KW-1133">Transmembrane helix</keyword>
<keyword evidence="1" id="KW-0812">Transmembrane</keyword>
<organism evidence="2 3">
    <name type="scientific">Haloarchaeobius iranensis</name>
    <dbReference type="NCBI Taxonomy" id="996166"/>
    <lineage>
        <taxon>Archaea</taxon>
        <taxon>Methanobacteriati</taxon>
        <taxon>Methanobacteriota</taxon>
        <taxon>Stenosarchaea group</taxon>
        <taxon>Halobacteria</taxon>
        <taxon>Halobacteriales</taxon>
        <taxon>Halorubellaceae</taxon>
        <taxon>Haloarchaeobius</taxon>
    </lineage>
</organism>
<dbReference type="RefSeq" id="WP_089733581.1">
    <property type="nucleotide sequence ID" value="NZ_FNIA01000010.1"/>
</dbReference>
<reference evidence="2 3" key="1">
    <citation type="submission" date="2016-10" db="EMBL/GenBank/DDBJ databases">
        <authorList>
            <person name="de Groot N.N."/>
        </authorList>
    </citation>
    <scope>NUCLEOTIDE SEQUENCE [LARGE SCALE GENOMIC DNA]</scope>
    <source>
        <strain evidence="3">EB21,IBRC-M 10013,KCTC 4048</strain>
    </source>
</reference>